<gene>
    <name evidence="1" type="ORF">ACFFIZ_19745</name>
</gene>
<evidence type="ECO:0000313" key="1">
    <source>
        <dbReference type="EMBL" id="MFC0202479.1"/>
    </source>
</evidence>
<accession>A0ABV6CP07</accession>
<keyword evidence="2" id="KW-1185">Reference proteome</keyword>
<dbReference type="EMBL" id="JBHLWQ010000191">
    <property type="protein sequence ID" value="MFC0202479.1"/>
    <property type="molecule type" value="Genomic_DNA"/>
</dbReference>
<comment type="caution">
    <text evidence="1">The sequence shown here is derived from an EMBL/GenBank/DDBJ whole genome shotgun (WGS) entry which is preliminary data.</text>
</comment>
<sequence length="57" mass="6159">MLVGIRKKTADCADSCLGYQCYADTDPETDYTGNLGAVLTMSYDRLMIGVRASSEST</sequence>
<protein>
    <submittedName>
        <fullName evidence="1">Uncharacterized protein</fullName>
    </submittedName>
</protein>
<organism evidence="1 2">
    <name type="scientific">Paracoccus rhizosphaerae</name>
    <dbReference type="NCBI Taxonomy" id="1133347"/>
    <lineage>
        <taxon>Bacteria</taxon>
        <taxon>Pseudomonadati</taxon>
        <taxon>Pseudomonadota</taxon>
        <taxon>Alphaproteobacteria</taxon>
        <taxon>Rhodobacterales</taxon>
        <taxon>Paracoccaceae</taxon>
        <taxon>Paracoccus</taxon>
    </lineage>
</organism>
<dbReference type="RefSeq" id="WP_265508792.1">
    <property type="nucleotide sequence ID" value="NZ_JAOTBE010000114.1"/>
</dbReference>
<dbReference type="Proteomes" id="UP001589795">
    <property type="component" value="Unassembled WGS sequence"/>
</dbReference>
<proteinExistence type="predicted"/>
<evidence type="ECO:0000313" key="2">
    <source>
        <dbReference type="Proteomes" id="UP001589795"/>
    </source>
</evidence>
<reference evidence="1 2" key="1">
    <citation type="submission" date="2024-09" db="EMBL/GenBank/DDBJ databases">
        <authorList>
            <person name="Sun Q."/>
            <person name="Mori K."/>
        </authorList>
    </citation>
    <scope>NUCLEOTIDE SEQUENCE [LARGE SCALE GENOMIC DNA]</scope>
    <source>
        <strain evidence="1 2">CCM 7904</strain>
    </source>
</reference>
<name>A0ABV6CP07_9RHOB</name>